<sequence>MPIWHLVPSALDFLVGFLDVGRHLASIFFFVGRYLAVDQRLGINCDIGSVSKQLKQQKEESALRAEKKRLICMKNALWRRMGSSVCVEEGGTSL</sequence>
<organism evidence="1 2">
    <name type="scientific">Rhizophagus irregularis</name>
    <dbReference type="NCBI Taxonomy" id="588596"/>
    <lineage>
        <taxon>Eukaryota</taxon>
        <taxon>Fungi</taxon>
        <taxon>Fungi incertae sedis</taxon>
        <taxon>Mucoromycota</taxon>
        <taxon>Glomeromycotina</taxon>
        <taxon>Glomeromycetes</taxon>
        <taxon>Glomerales</taxon>
        <taxon>Glomeraceae</taxon>
        <taxon>Rhizophagus</taxon>
    </lineage>
</organism>
<evidence type="ECO:0000313" key="1">
    <source>
        <dbReference type="EMBL" id="PKY51314.1"/>
    </source>
</evidence>
<protein>
    <submittedName>
        <fullName evidence="1">Uncharacterized protein</fullName>
    </submittedName>
</protein>
<name>A0A2I1GXQ9_9GLOM</name>
<comment type="caution">
    <text evidence="1">The sequence shown here is derived from an EMBL/GenBank/DDBJ whole genome shotgun (WGS) entry which is preliminary data.</text>
</comment>
<dbReference type="Proteomes" id="UP000234323">
    <property type="component" value="Unassembled WGS sequence"/>
</dbReference>
<dbReference type="EMBL" id="LLXI01000998">
    <property type="protein sequence ID" value="PKY51314.1"/>
    <property type="molecule type" value="Genomic_DNA"/>
</dbReference>
<dbReference type="AlphaFoldDB" id="A0A2I1GXQ9"/>
<gene>
    <name evidence="1" type="ORF">RhiirA4_468255</name>
</gene>
<proteinExistence type="predicted"/>
<evidence type="ECO:0000313" key="2">
    <source>
        <dbReference type="Proteomes" id="UP000234323"/>
    </source>
</evidence>
<dbReference type="VEuPathDB" id="FungiDB:FUN_009824"/>
<reference evidence="1 2" key="1">
    <citation type="submission" date="2015-10" db="EMBL/GenBank/DDBJ databases">
        <title>Genome analyses suggest a sexual origin of heterokaryosis in a supposedly ancient asexual fungus.</title>
        <authorList>
            <person name="Ropars J."/>
            <person name="Sedzielewska K."/>
            <person name="Noel J."/>
            <person name="Charron P."/>
            <person name="Farinelli L."/>
            <person name="Marton T."/>
            <person name="Kruger M."/>
            <person name="Pelin A."/>
            <person name="Brachmann A."/>
            <person name="Corradi N."/>
        </authorList>
    </citation>
    <scope>NUCLEOTIDE SEQUENCE [LARGE SCALE GENOMIC DNA]</scope>
    <source>
        <strain evidence="1 2">A4</strain>
    </source>
</reference>
<keyword evidence="2" id="KW-1185">Reference proteome</keyword>
<accession>A0A2I1GXQ9</accession>